<dbReference type="InParanoid" id="A0A554N8V1"/>
<dbReference type="InterPro" id="IPR006439">
    <property type="entry name" value="HAD-SF_hydro_IA"/>
</dbReference>
<dbReference type="Gene3D" id="3.40.50.1000">
    <property type="entry name" value="HAD superfamily/HAD-like"/>
    <property type="match status" value="1"/>
</dbReference>
<protein>
    <submittedName>
        <fullName evidence="2">TIGR01548 family HAD-type hydrolase</fullName>
    </submittedName>
</protein>
<dbReference type="InterPro" id="IPR006438">
    <property type="entry name" value="HAD-SF_TIGR01548"/>
</dbReference>
<dbReference type="PANTHER" id="PTHR43434">
    <property type="entry name" value="PHOSPHOGLYCOLATE PHOSPHATASE"/>
    <property type="match status" value="1"/>
</dbReference>
<dbReference type="NCBIfam" id="TIGR01549">
    <property type="entry name" value="HAD-SF-IA-v1"/>
    <property type="match status" value="1"/>
</dbReference>
<dbReference type="InterPro" id="IPR050155">
    <property type="entry name" value="HAD-like_hydrolase_sf"/>
</dbReference>
<dbReference type="GO" id="GO:0006281">
    <property type="term" value="P:DNA repair"/>
    <property type="evidence" value="ECO:0007669"/>
    <property type="project" value="TreeGrafter"/>
</dbReference>
<dbReference type="SFLD" id="SFLDG01129">
    <property type="entry name" value="C1.5:_HAD__Beta-PGM__Phosphata"/>
    <property type="match status" value="1"/>
</dbReference>
<evidence type="ECO:0000313" key="3">
    <source>
        <dbReference type="Proteomes" id="UP000319894"/>
    </source>
</evidence>
<dbReference type="AlphaFoldDB" id="A0A554N8V1"/>
<dbReference type="InterPro" id="IPR023214">
    <property type="entry name" value="HAD_sf"/>
</dbReference>
<proteinExistence type="inferred from homology"/>
<reference evidence="2 3" key="1">
    <citation type="submission" date="2018-06" db="EMBL/GenBank/DDBJ databases">
        <title>Natronomonas sp. F16-60 a new haloarchaeon isolated from a solar saltern of Isla Cristina, Huelva, Spain.</title>
        <authorList>
            <person name="Duran-Viseras A."/>
            <person name="Sanchez-Porro C."/>
            <person name="Ventosa A."/>
        </authorList>
    </citation>
    <scope>NUCLEOTIDE SEQUENCE [LARGE SCALE GENOMIC DNA]</scope>
    <source>
        <strain evidence="2 3">F16-60</strain>
    </source>
</reference>
<dbReference type="RefSeq" id="WP_144262322.1">
    <property type="nucleotide sequence ID" value="NZ_QMDX01000006.1"/>
</dbReference>
<accession>A0A554N8V1</accession>
<dbReference type="GO" id="GO:0008967">
    <property type="term" value="F:phosphoglycolate phosphatase activity"/>
    <property type="evidence" value="ECO:0007669"/>
    <property type="project" value="TreeGrafter"/>
</dbReference>
<dbReference type="SUPFAM" id="SSF56784">
    <property type="entry name" value="HAD-like"/>
    <property type="match status" value="1"/>
</dbReference>
<dbReference type="SFLD" id="SFLDS00003">
    <property type="entry name" value="Haloacid_Dehalogenase"/>
    <property type="match status" value="1"/>
</dbReference>
<dbReference type="CDD" id="cd01427">
    <property type="entry name" value="HAD_like"/>
    <property type="match status" value="1"/>
</dbReference>
<dbReference type="Pfam" id="PF00702">
    <property type="entry name" value="Hydrolase"/>
    <property type="match status" value="1"/>
</dbReference>
<keyword evidence="2" id="KW-0378">Hydrolase</keyword>
<dbReference type="Proteomes" id="UP000319894">
    <property type="component" value="Unassembled WGS sequence"/>
</dbReference>
<dbReference type="OrthoDB" id="8384at2157"/>
<evidence type="ECO:0000256" key="1">
    <source>
        <dbReference type="ARBA" id="ARBA00007958"/>
    </source>
</evidence>
<dbReference type="NCBIfam" id="TIGR01548">
    <property type="entry name" value="HAD-SF-IA-hyp1"/>
    <property type="match status" value="1"/>
</dbReference>
<comment type="caution">
    <text evidence="2">The sequence shown here is derived from an EMBL/GenBank/DDBJ whole genome shotgun (WGS) entry which is preliminary data.</text>
</comment>
<dbReference type="InterPro" id="IPR036412">
    <property type="entry name" value="HAD-like_sf"/>
</dbReference>
<dbReference type="PANTHER" id="PTHR43434:SF1">
    <property type="entry name" value="PHOSPHOGLYCOLATE PHOSPHATASE"/>
    <property type="match status" value="1"/>
</dbReference>
<name>A0A554N8V1_9EURY</name>
<organism evidence="2 3">
    <name type="scientific">Haloglomus irregulare</name>
    <dbReference type="NCBI Taxonomy" id="2234134"/>
    <lineage>
        <taxon>Archaea</taxon>
        <taxon>Methanobacteriati</taxon>
        <taxon>Methanobacteriota</taxon>
        <taxon>Stenosarchaea group</taxon>
        <taxon>Halobacteria</taxon>
        <taxon>Halobacteriales</taxon>
        <taxon>Natronomonadaceae</taxon>
        <taxon>Haloglomus</taxon>
    </lineage>
</organism>
<gene>
    <name evidence="2" type="ORF">DP107_11020</name>
</gene>
<sequence>MAADAVVFDVDGVLVDVADSYRRAVIESVERVHGDTLSSDDVQRFKNAGGFNNDWTVTYAVALYVLADREGMGRSVRTFTDTVAASGGGLEAAEAVAADLLTPSARERVYDEWDRDRLREVFQQLYLGDERYRKLEGGDPPLSEPQPGFINDEPVLLDPETLDALDGRELGVVTGRPRAEAAIALDRVGLDLPDERVYAMEDAPGKPAPDALVAVAEDAEAESVVLIGDTLDDIETATNAAEADPDRDYHGVGVLTGGLTGDDGRRRYRSTGAAAVVESVNDLPDRLGATD</sequence>
<evidence type="ECO:0000313" key="2">
    <source>
        <dbReference type="EMBL" id="TSD13803.1"/>
    </source>
</evidence>
<keyword evidence="3" id="KW-1185">Reference proteome</keyword>
<comment type="similarity">
    <text evidence="1">Belongs to the HAD-like hydrolase superfamily.</text>
</comment>
<dbReference type="EMBL" id="QMDX01000006">
    <property type="protein sequence ID" value="TSD13803.1"/>
    <property type="molecule type" value="Genomic_DNA"/>
</dbReference>